<dbReference type="Proteomes" id="UP001281614">
    <property type="component" value="Unassembled WGS sequence"/>
</dbReference>
<evidence type="ECO:0000313" key="1">
    <source>
        <dbReference type="EMBL" id="KAK2761917.1"/>
    </source>
</evidence>
<accession>A0AAD9YGF5</accession>
<evidence type="ECO:0000313" key="2">
    <source>
        <dbReference type="Proteomes" id="UP001281614"/>
    </source>
</evidence>
<comment type="caution">
    <text evidence="1">The sequence shown here is derived from an EMBL/GenBank/DDBJ whole genome shotgun (WGS) entry which is preliminary data.</text>
</comment>
<reference evidence="1" key="1">
    <citation type="submission" date="2023-02" db="EMBL/GenBank/DDBJ databases">
        <title>Colletotrichum kahawae CIFC_Que2 genome sequencing and assembly.</title>
        <authorList>
            <person name="Baroncelli R."/>
        </authorList>
    </citation>
    <scope>NUCLEOTIDE SEQUENCE</scope>
    <source>
        <strain evidence="1">CIFC_Que2</strain>
    </source>
</reference>
<proteinExistence type="predicted"/>
<dbReference type="AlphaFoldDB" id="A0AAD9YGF5"/>
<name>A0AAD9YGF5_COLKA</name>
<gene>
    <name evidence="1" type="ORF">CKAH01_05147</name>
</gene>
<sequence>MPITAFCLSFCLSIQSRPRRPPSLHLRTVDYPRSFIRDRHSTRVGACQRHPCHPKPKSGTRCQVRGSSVTSHFLVVAL</sequence>
<organism evidence="1 2">
    <name type="scientific">Colletotrichum kahawae</name>
    <name type="common">Coffee berry disease fungus</name>
    <dbReference type="NCBI Taxonomy" id="34407"/>
    <lineage>
        <taxon>Eukaryota</taxon>
        <taxon>Fungi</taxon>
        <taxon>Dikarya</taxon>
        <taxon>Ascomycota</taxon>
        <taxon>Pezizomycotina</taxon>
        <taxon>Sordariomycetes</taxon>
        <taxon>Hypocreomycetidae</taxon>
        <taxon>Glomerellales</taxon>
        <taxon>Glomerellaceae</taxon>
        <taxon>Colletotrichum</taxon>
        <taxon>Colletotrichum gloeosporioides species complex</taxon>
    </lineage>
</organism>
<protein>
    <submittedName>
        <fullName evidence="1">Uncharacterized protein</fullName>
    </submittedName>
</protein>
<dbReference type="EMBL" id="VYYT01000157">
    <property type="protein sequence ID" value="KAK2761917.1"/>
    <property type="molecule type" value="Genomic_DNA"/>
</dbReference>
<keyword evidence="2" id="KW-1185">Reference proteome</keyword>